<proteinExistence type="predicted"/>
<dbReference type="Proteomes" id="UP000199687">
    <property type="component" value="Unassembled WGS sequence"/>
</dbReference>
<accession>A0A1H9W169</accession>
<dbReference type="Gene3D" id="3.30.70.100">
    <property type="match status" value="1"/>
</dbReference>
<dbReference type="InterPro" id="IPR011008">
    <property type="entry name" value="Dimeric_a/b-barrel"/>
</dbReference>
<evidence type="ECO:0000313" key="3">
    <source>
        <dbReference type="Proteomes" id="UP000199687"/>
    </source>
</evidence>
<dbReference type="OrthoDB" id="9816289at2"/>
<dbReference type="InterPro" id="IPR012577">
    <property type="entry name" value="NIPSNAP"/>
</dbReference>
<evidence type="ECO:0000313" key="2">
    <source>
        <dbReference type="EMBL" id="SES27690.1"/>
    </source>
</evidence>
<name>A0A1H9W169_9BACI</name>
<protein>
    <submittedName>
        <fullName evidence="2">NIPSNAP protein</fullName>
    </submittedName>
</protein>
<dbReference type="EMBL" id="FOGL01000032">
    <property type="protein sequence ID" value="SES27690.1"/>
    <property type="molecule type" value="Genomic_DNA"/>
</dbReference>
<feature type="domain" description="NIPSNAP" evidence="1">
    <location>
        <begin position="6"/>
        <end position="79"/>
    </location>
</feature>
<keyword evidence="3" id="KW-1185">Reference proteome</keyword>
<gene>
    <name evidence="2" type="ORF">SAMN04487944_13210</name>
</gene>
<sequence>MIYRRKTYQIDPSVLEPFNEHFNATLLPAQLKYGARLVGRWMTKETDGMIEIFAIWEYDSYEAYETIETKVKSDKAHVKRVQQWYQKMGGKEKLKDLFFKIEQDFVEATVPRDKTIMGEGGRKHEE</sequence>
<reference evidence="2 3" key="1">
    <citation type="submission" date="2016-10" db="EMBL/GenBank/DDBJ databases">
        <authorList>
            <person name="de Groot N.N."/>
        </authorList>
    </citation>
    <scope>NUCLEOTIDE SEQUENCE [LARGE SCALE GENOMIC DNA]</scope>
    <source>
        <strain evidence="2 3">CGMCC 1.7727</strain>
    </source>
</reference>
<dbReference type="Pfam" id="PF07978">
    <property type="entry name" value="NIPSNAP"/>
    <property type="match status" value="1"/>
</dbReference>
<dbReference type="STRING" id="531814.SAMN04487944_13210"/>
<dbReference type="AlphaFoldDB" id="A0A1H9W169"/>
<organism evidence="2 3">
    <name type="scientific">Gracilibacillus ureilyticus</name>
    <dbReference type="NCBI Taxonomy" id="531814"/>
    <lineage>
        <taxon>Bacteria</taxon>
        <taxon>Bacillati</taxon>
        <taxon>Bacillota</taxon>
        <taxon>Bacilli</taxon>
        <taxon>Bacillales</taxon>
        <taxon>Bacillaceae</taxon>
        <taxon>Gracilibacillus</taxon>
    </lineage>
</organism>
<dbReference type="RefSeq" id="WP_089744356.1">
    <property type="nucleotide sequence ID" value="NZ_FOGL01000032.1"/>
</dbReference>
<evidence type="ECO:0000259" key="1">
    <source>
        <dbReference type="Pfam" id="PF07978"/>
    </source>
</evidence>
<dbReference type="SUPFAM" id="SSF54909">
    <property type="entry name" value="Dimeric alpha+beta barrel"/>
    <property type="match status" value="1"/>
</dbReference>